<feature type="binding site" evidence="9">
    <location>
        <position position="103"/>
    </location>
    <ligand>
        <name>Fe(2+)</name>
        <dbReference type="ChEBI" id="CHEBI:29033"/>
    </ligand>
</feature>
<evidence type="ECO:0000256" key="6">
    <source>
        <dbReference type="ARBA" id="ARBA00023002"/>
    </source>
</evidence>
<reference evidence="10 11" key="1">
    <citation type="submission" date="2015-12" db="EMBL/GenBank/DDBJ databases">
        <title>Genome sequence of Tistrella mobilis MCCC 1A02139.</title>
        <authorList>
            <person name="Lu L."/>
            <person name="Lai Q."/>
            <person name="Shao Z."/>
            <person name="Qian P."/>
        </authorList>
    </citation>
    <scope>NUCLEOTIDE SEQUENCE [LARGE SCALE GENOMIC DNA]</scope>
    <source>
        <strain evidence="10 11">MCCC 1A02139</strain>
    </source>
</reference>
<protein>
    <recommendedName>
        <fullName evidence="9">Acireductone dioxygenase</fullName>
    </recommendedName>
    <alternativeName>
        <fullName evidence="9">1,2-dihydroxy-3-keto-5-methylthiopentene dioxygenase</fullName>
        <shortName evidence="9">DHK-MTPene dioxygenase</shortName>
    </alternativeName>
    <alternativeName>
        <fullName evidence="9">Acireductone dioxygenase (Fe(2+)-requiring)</fullName>
        <shortName evidence="9">ARD'</shortName>
        <shortName evidence="9">Fe-ARD</shortName>
        <ecNumber evidence="9">1.13.11.54</ecNumber>
    </alternativeName>
    <alternativeName>
        <fullName evidence="9">Acireductone dioxygenase (Ni(2+)-requiring)</fullName>
        <shortName evidence="9">ARD</shortName>
        <shortName evidence="9">Ni-ARD</shortName>
        <ecNumber evidence="9">1.13.11.53</ecNumber>
    </alternativeName>
</protein>
<evidence type="ECO:0000256" key="5">
    <source>
        <dbReference type="ARBA" id="ARBA00022964"/>
    </source>
</evidence>
<feature type="binding site" evidence="9">
    <location>
        <position position="141"/>
    </location>
    <ligand>
        <name>Ni(2+)</name>
        <dbReference type="ChEBI" id="CHEBI:49786"/>
    </ligand>
</feature>
<evidence type="ECO:0000256" key="9">
    <source>
        <dbReference type="HAMAP-Rule" id="MF_01682"/>
    </source>
</evidence>
<keyword evidence="5 9" id="KW-0223">Dioxygenase</keyword>
<dbReference type="AlphaFoldDB" id="A0A162LGL3"/>
<keyword evidence="8 9" id="KW-0486">Methionine biosynthesis</keyword>
<feature type="site" description="May play a role in transmitting local conformational changes" evidence="9">
    <location>
        <position position="102"/>
    </location>
</feature>
<comment type="catalytic activity">
    <reaction evidence="9">
        <text>1,2-dihydroxy-5-(methylsulfanyl)pent-1-en-3-one + O2 = 3-(methylsulfanyl)propanoate + CO + formate + 2 H(+)</text>
        <dbReference type="Rhea" id="RHEA:14161"/>
        <dbReference type="ChEBI" id="CHEBI:15378"/>
        <dbReference type="ChEBI" id="CHEBI:15379"/>
        <dbReference type="ChEBI" id="CHEBI:15740"/>
        <dbReference type="ChEBI" id="CHEBI:17245"/>
        <dbReference type="ChEBI" id="CHEBI:49016"/>
        <dbReference type="ChEBI" id="CHEBI:49252"/>
        <dbReference type="EC" id="1.13.11.53"/>
    </reaction>
</comment>
<dbReference type="GO" id="GO:0016151">
    <property type="term" value="F:nickel cation binding"/>
    <property type="evidence" value="ECO:0007669"/>
    <property type="project" value="UniProtKB-UniRule"/>
</dbReference>
<dbReference type="InterPro" id="IPR023956">
    <property type="entry name" value="ARD_bac"/>
</dbReference>
<keyword evidence="4 9" id="KW-0479">Metal-binding</keyword>
<dbReference type="PANTHER" id="PTHR23418:SF0">
    <property type="entry name" value="ACIREDUCTONE DIOXYGENASE"/>
    <property type="match status" value="1"/>
</dbReference>
<dbReference type="GO" id="GO:0010309">
    <property type="term" value="F:acireductone dioxygenase [iron(II)-requiring] activity"/>
    <property type="evidence" value="ECO:0007669"/>
    <property type="project" value="UniProtKB-UniRule"/>
</dbReference>
<dbReference type="GO" id="GO:0010308">
    <property type="term" value="F:acireductone dioxygenase (Ni2+-requiring) activity"/>
    <property type="evidence" value="ECO:0007669"/>
    <property type="project" value="UniProtKB-UniRule"/>
</dbReference>
<evidence type="ECO:0000256" key="8">
    <source>
        <dbReference type="ARBA" id="ARBA00023167"/>
    </source>
</evidence>
<dbReference type="GO" id="GO:0019284">
    <property type="term" value="P:L-methionine salvage from S-adenosylmethionine"/>
    <property type="evidence" value="ECO:0007669"/>
    <property type="project" value="InterPro"/>
</dbReference>
<feature type="site" description="Important to generate the dianion" evidence="9">
    <location>
        <position position="105"/>
    </location>
</feature>
<dbReference type="OrthoDB" id="9795636at2"/>
<dbReference type="Proteomes" id="UP000075787">
    <property type="component" value="Unassembled WGS sequence"/>
</dbReference>
<comment type="function">
    <text evidence="9">Catalyzes 2 different reactions between oxygene and the acireductone 1,2-dihydroxy-3-keto-5-methylthiopentene (DHK-MTPene) depending upon the metal bound in the active site. Fe-containing acireductone dioxygenase (Fe-ARD) produces formate and 2-keto-4-methylthiobutyrate (KMTB), the alpha-ketoacid precursor of methionine in the methionine recycle pathway. Ni-containing acireductone dioxygenase (Ni-ARD) produces methylthiopropionate, carbon monoxide and formate, and does not lie on the methionine recycle pathway.</text>
</comment>
<keyword evidence="2 9" id="KW-0533">Nickel</keyword>
<dbReference type="Gene3D" id="2.60.120.10">
    <property type="entry name" value="Jelly Rolls"/>
    <property type="match status" value="1"/>
</dbReference>
<dbReference type="EMBL" id="LPZR01000077">
    <property type="protein sequence ID" value="KYO54875.1"/>
    <property type="molecule type" value="Genomic_DNA"/>
</dbReference>
<feature type="binding site" evidence="9">
    <location>
        <position position="97"/>
    </location>
    <ligand>
        <name>Fe(2+)</name>
        <dbReference type="ChEBI" id="CHEBI:29033"/>
    </ligand>
</feature>
<dbReference type="InterPro" id="IPR004313">
    <property type="entry name" value="ARD"/>
</dbReference>
<dbReference type="EC" id="1.13.11.54" evidence="9"/>
<dbReference type="InterPro" id="IPR011051">
    <property type="entry name" value="RmlC_Cupin_sf"/>
</dbReference>
<evidence type="ECO:0000256" key="4">
    <source>
        <dbReference type="ARBA" id="ARBA00022723"/>
    </source>
</evidence>
<gene>
    <name evidence="9" type="primary">mtnD</name>
    <name evidence="10" type="ORF">AUP44_24600</name>
</gene>
<evidence type="ECO:0000313" key="10">
    <source>
        <dbReference type="EMBL" id="KYO54875.1"/>
    </source>
</evidence>
<dbReference type="Pfam" id="PF03079">
    <property type="entry name" value="ARD"/>
    <property type="match status" value="1"/>
</dbReference>
<comment type="pathway">
    <text evidence="9">Amino-acid biosynthesis; L-methionine biosynthesis via salvage pathway; L-methionine from S-methyl-5-thio-alpha-D-ribose 1-phosphate: step 5/6.</text>
</comment>
<organism evidence="10 11">
    <name type="scientific">Tistrella mobilis</name>
    <dbReference type="NCBI Taxonomy" id="171437"/>
    <lineage>
        <taxon>Bacteria</taxon>
        <taxon>Pseudomonadati</taxon>
        <taxon>Pseudomonadota</taxon>
        <taxon>Alphaproteobacteria</taxon>
        <taxon>Geminicoccales</taxon>
        <taxon>Geminicoccaceae</taxon>
        <taxon>Tistrella</taxon>
    </lineage>
</organism>
<dbReference type="CDD" id="cd02232">
    <property type="entry name" value="cupin_ARD"/>
    <property type="match status" value="1"/>
</dbReference>
<feature type="binding site" evidence="9">
    <location>
        <position position="97"/>
    </location>
    <ligand>
        <name>Ni(2+)</name>
        <dbReference type="ChEBI" id="CHEBI:49786"/>
    </ligand>
</feature>
<comment type="cofactor">
    <cofactor evidence="9">
        <name>Ni(2+)</name>
        <dbReference type="ChEBI" id="CHEBI:49786"/>
    </cofactor>
    <text evidence="9">Binds 1 nickel ion per monomer.</text>
</comment>
<keyword evidence="6 9" id="KW-0560">Oxidoreductase</keyword>
<feature type="binding site" evidence="9">
    <location>
        <position position="99"/>
    </location>
    <ligand>
        <name>Ni(2+)</name>
        <dbReference type="ChEBI" id="CHEBI:49786"/>
    </ligand>
</feature>
<dbReference type="GO" id="GO:0005506">
    <property type="term" value="F:iron ion binding"/>
    <property type="evidence" value="ECO:0007669"/>
    <property type="project" value="UniProtKB-UniRule"/>
</dbReference>
<feature type="binding site" evidence="9">
    <location>
        <position position="103"/>
    </location>
    <ligand>
        <name>Ni(2+)</name>
        <dbReference type="ChEBI" id="CHEBI:49786"/>
    </ligand>
</feature>
<comment type="cofactor">
    <cofactor evidence="9">
        <name>Fe(2+)</name>
        <dbReference type="ChEBI" id="CHEBI:29033"/>
    </cofactor>
    <text evidence="9">Binds 1 Fe(2+) cation per monomer.</text>
</comment>
<dbReference type="SUPFAM" id="SSF51182">
    <property type="entry name" value="RmlC-like cupins"/>
    <property type="match status" value="1"/>
</dbReference>
<dbReference type="GO" id="GO:0019509">
    <property type="term" value="P:L-methionine salvage from methylthioadenosine"/>
    <property type="evidence" value="ECO:0007669"/>
    <property type="project" value="UniProtKB-UniRule"/>
</dbReference>
<feature type="binding site" evidence="9">
    <location>
        <position position="141"/>
    </location>
    <ligand>
        <name>Fe(2+)</name>
        <dbReference type="ChEBI" id="CHEBI:29033"/>
    </ligand>
</feature>
<evidence type="ECO:0000256" key="7">
    <source>
        <dbReference type="ARBA" id="ARBA00023004"/>
    </source>
</evidence>
<comment type="catalytic activity">
    <reaction evidence="1 9">
        <text>1,2-dihydroxy-5-(methylsulfanyl)pent-1-en-3-one + O2 = 4-methylsulfanyl-2-oxobutanoate + formate + 2 H(+)</text>
        <dbReference type="Rhea" id="RHEA:24504"/>
        <dbReference type="ChEBI" id="CHEBI:15378"/>
        <dbReference type="ChEBI" id="CHEBI:15379"/>
        <dbReference type="ChEBI" id="CHEBI:15740"/>
        <dbReference type="ChEBI" id="CHEBI:16723"/>
        <dbReference type="ChEBI" id="CHEBI:49252"/>
        <dbReference type="EC" id="1.13.11.54"/>
    </reaction>
</comment>
<dbReference type="GeneID" id="97239226"/>
<keyword evidence="3 9" id="KW-0028">Amino-acid biosynthesis</keyword>
<dbReference type="PANTHER" id="PTHR23418">
    <property type="entry name" value="ACIREDUCTONE DIOXYGENASE"/>
    <property type="match status" value="1"/>
</dbReference>
<sequence length="181" mass="20044">MSRLVVHAETDPAQVIADTDDAAAIARLLAEVGVRFERWDARHALGIKSDAAEILGAYAPEIARLKAEGGYVTADVIRLTPDNPDHPVLRRKFLDEHTHAEDEVRFFVEGEGTFYLHLGGRVFRTLCCRDDLISVPAGTPHWFDMGPAPRFAAIRLFTNPEGWVARFTGSPIAEGFPRHGE</sequence>
<comment type="caution">
    <text evidence="10">The sequence shown here is derived from an EMBL/GenBank/DDBJ whole genome shotgun (WGS) entry which is preliminary data.</text>
</comment>
<name>A0A162LGL3_9PROT</name>
<dbReference type="HAMAP" id="MF_01682">
    <property type="entry name" value="Salvage_MtnD"/>
    <property type="match status" value="1"/>
</dbReference>
<dbReference type="InterPro" id="IPR014710">
    <property type="entry name" value="RmlC-like_jellyroll"/>
</dbReference>
<dbReference type="EC" id="1.13.11.53" evidence="9"/>
<feature type="site" description="May play a role in metal incorporation in vivo" evidence="9">
    <location>
        <position position="96"/>
    </location>
</feature>
<evidence type="ECO:0000256" key="1">
    <source>
        <dbReference type="ARBA" id="ARBA00000428"/>
    </source>
</evidence>
<accession>A0A162LGL3</accession>
<evidence type="ECO:0000256" key="2">
    <source>
        <dbReference type="ARBA" id="ARBA00022596"/>
    </source>
</evidence>
<proteinExistence type="inferred from homology"/>
<evidence type="ECO:0000256" key="3">
    <source>
        <dbReference type="ARBA" id="ARBA00022605"/>
    </source>
</evidence>
<keyword evidence="7 9" id="KW-0408">Iron</keyword>
<dbReference type="RefSeq" id="WP_062762639.1">
    <property type="nucleotide sequence ID" value="NZ_CP121042.1"/>
</dbReference>
<evidence type="ECO:0000313" key="11">
    <source>
        <dbReference type="Proteomes" id="UP000075787"/>
    </source>
</evidence>
<comment type="subunit">
    <text evidence="9">Monomer.</text>
</comment>
<feature type="binding site" evidence="9">
    <location>
        <position position="99"/>
    </location>
    <ligand>
        <name>Fe(2+)</name>
        <dbReference type="ChEBI" id="CHEBI:29033"/>
    </ligand>
</feature>
<comment type="similarity">
    <text evidence="9">Belongs to the acireductone dioxygenase (ARD) family.</text>
</comment>
<dbReference type="UniPathway" id="UPA00904">
    <property type="reaction ID" value="UER00878"/>
</dbReference>